<organism evidence="2 3">
    <name type="scientific">Corynebacterium camporealensis</name>
    <dbReference type="NCBI Taxonomy" id="161896"/>
    <lineage>
        <taxon>Bacteria</taxon>
        <taxon>Bacillati</taxon>
        <taxon>Actinomycetota</taxon>
        <taxon>Actinomycetes</taxon>
        <taxon>Mycobacteriales</taxon>
        <taxon>Corynebacteriaceae</taxon>
        <taxon>Corynebacterium</taxon>
    </lineage>
</organism>
<reference evidence="2 3" key="1">
    <citation type="journal article" date="2015" name="Genome Announc.">
        <title>Complete Genome Sequence of Corynebacterium camporealensis DSM 44610, Isolated from the Milk of a Manchega Sheep with Subclinical Mastitis.</title>
        <authorList>
            <person name="Ruckert C."/>
            <person name="Albersmeier A."/>
            <person name="Winkler A."/>
            <person name="Tauch A."/>
        </authorList>
    </citation>
    <scope>NUCLEOTIDE SEQUENCE [LARGE SCALE GENOMIC DNA]</scope>
    <source>
        <strain evidence="2 3">DSM 44610</strain>
    </source>
</reference>
<feature type="transmembrane region" description="Helical" evidence="1">
    <location>
        <begin position="189"/>
        <end position="222"/>
    </location>
</feature>
<keyword evidence="1" id="KW-0472">Membrane</keyword>
<keyword evidence="3" id="KW-1185">Reference proteome</keyword>
<dbReference type="AlphaFoldDB" id="A0A0F6QXX8"/>
<dbReference type="EMBL" id="CP011311">
    <property type="protein sequence ID" value="AKE39825.1"/>
    <property type="molecule type" value="Genomic_DNA"/>
</dbReference>
<sequence>MVFALALVLVLVLPLVGLSMIVSTNHRTQWSSSSAEGLVTNSIANGEGIFELTTVSPDAVTKVPLRGGKRDVFTCAVGIGAQAPADFAEYARALDCDAELRPGAIEDATIVKVVEIAQEPFVNPQASGNIGGTKVLGIDYTTFYIFLVYLIVVSVPSLVCFWNISKVFDERWRQPMNFLSMRGVARHRSALLVSAAPLAGLLAGYIVSIPFLVVLSLIFVTVSWQGRGFLAQDAAAGLAGSLIFWAIHYPCALWGDLPEKDENRWISCRNGG</sequence>
<keyword evidence="1" id="KW-0812">Transmembrane</keyword>
<dbReference type="Proteomes" id="UP000033566">
    <property type="component" value="Chromosome"/>
</dbReference>
<feature type="transmembrane region" description="Helical" evidence="1">
    <location>
        <begin position="234"/>
        <end position="255"/>
    </location>
</feature>
<dbReference type="PATRIC" id="fig|161896.4.peg.1842"/>
<protein>
    <submittedName>
        <fullName evidence="2">Uncharacterized protein</fullName>
    </submittedName>
</protein>
<evidence type="ECO:0000313" key="2">
    <source>
        <dbReference type="EMBL" id="AKE39825.1"/>
    </source>
</evidence>
<keyword evidence="1" id="KW-1133">Transmembrane helix</keyword>
<accession>A0A0F6QXX8</accession>
<feature type="transmembrane region" description="Helical" evidence="1">
    <location>
        <begin position="143"/>
        <end position="168"/>
    </location>
</feature>
<dbReference type="HOGENOM" id="CLU_979033_0_0_11"/>
<evidence type="ECO:0000313" key="3">
    <source>
        <dbReference type="Proteomes" id="UP000033566"/>
    </source>
</evidence>
<evidence type="ECO:0000256" key="1">
    <source>
        <dbReference type="SAM" id="Phobius"/>
    </source>
</evidence>
<name>A0A0F6QXX8_9CORY</name>
<gene>
    <name evidence="2" type="ORF">UL81_09405</name>
</gene>
<proteinExistence type="predicted"/>
<dbReference type="KEGG" id="ccj:UL81_09405"/>